<keyword evidence="3" id="KW-0328">Glycosyltransferase</keyword>
<evidence type="ECO:0000256" key="8">
    <source>
        <dbReference type="ARBA" id="ARBA00023034"/>
    </source>
</evidence>
<keyword evidence="6" id="KW-0735">Signal-anchor</keyword>
<evidence type="ECO:0000256" key="1">
    <source>
        <dbReference type="ARBA" id="ARBA00004323"/>
    </source>
</evidence>
<evidence type="ECO:0000256" key="6">
    <source>
        <dbReference type="ARBA" id="ARBA00022968"/>
    </source>
</evidence>
<evidence type="ECO:0000313" key="11">
    <source>
        <dbReference type="Proteomes" id="UP000694888"/>
    </source>
</evidence>
<keyword evidence="8" id="KW-0333">Golgi apparatus</keyword>
<reference evidence="12" key="1">
    <citation type="submission" date="2025-08" db="UniProtKB">
        <authorList>
            <consortium name="RefSeq"/>
        </authorList>
    </citation>
    <scope>IDENTIFICATION</scope>
</reference>
<keyword evidence="4" id="KW-0808">Transferase</keyword>
<evidence type="ECO:0000256" key="7">
    <source>
        <dbReference type="ARBA" id="ARBA00022989"/>
    </source>
</evidence>
<sequence length="539" mass="61299">MKKIKKTSVMFKLGRKKTLVVIIAGLTICVLVLFLVDIVMSTHCFGRLELRRLSVHMSPSNVLAGGSGRFDGDRNMKAGNEVVISSRNTGNNMNNDNPARFFYQEYQADEGDTYNTSHTKHNRTRESKPADRDSRVRRKSYHRRLGLKDNILANISLGDLKHVTESSGINRTKFMTWSEKLFLSQNQIKASFAMPNFTIVGRDICGKDTELLILMPAIPDHQFTRELIRQTWASTVYGMSWPGRTPDLKAKVAFVFGTQGLPVHKIKALKRESLTYQDVVAADFVDSYRNLTLKMMVGLHWVSKHCPRARYVLKCDLDTFVNLPLMARILPIISAKVPRFMIGHRHEKSLPPVLRSGKWAVSETDYPFEYFPPYLIGHSYVMSADIAPRIVSVAKSLPLIPAEDAHITGVIARILRVPRLHFDGFAHLNKICLPCNILYNEDVSMTKMSLSRLLLMWRDIVRNTCSPRELPLTGNDIPQPMRNKEGKEKSIDVANNSSKNASSGDLEKPQLHHLQQQKQHHQILTHSKEHKIQLPPAWH</sequence>
<dbReference type="Proteomes" id="UP000694888">
    <property type="component" value="Unplaced"/>
</dbReference>
<feature type="compositionally biased region" description="Basic and acidic residues" evidence="10">
    <location>
        <begin position="124"/>
        <end position="134"/>
    </location>
</feature>
<dbReference type="Gene3D" id="3.90.550.50">
    <property type="match status" value="1"/>
</dbReference>
<keyword evidence="5" id="KW-0812">Transmembrane</keyword>
<dbReference type="InterPro" id="IPR002659">
    <property type="entry name" value="Glyco_trans_31"/>
</dbReference>
<keyword evidence="9" id="KW-0472">Membrane</keyword>
<dbReference type="PANTHER" id="PTHR11214">
    <property type="entry name" value="BETA-1,3-N-ACETYLGLUCOSAMINYLTRANSFERASE"/>
    <property type="match status" value="1"/>
</dbReference>
<dbReference type="RefSeq" id="XP_012934700.2">
    <property type="nucleotide sequence ID" value="XM_013079246.2"/>
</dbReference>
<name>A0ABM0ZUG2_APLCA</name>
<accession>A0ABM0ZUG2</accession>
<dbReference type="PANTHER" id="PTHR11214:SF3">
    <property type="entry name" value="BETA-1,3-GALACTOSYLTRANSFERASE 6"/>
    <property type="match status" value="1"/>
</dbReference>
<dbReference type="GeneID" id="106011044"/>
<organism evidence="11 12">
    <name type="scientific">Aplysia californica</name>
    <name type="common">California sea hare</name>
    <dbReference type="NCBI Taxonomy" id="6500"/>
    <lineage>
        <taxon>Eukaryota</taxon>
        <taxon>Metazoa</taxon>
        <taxon>Spiralia</taxon>
        <taxon>Lophotrochozoa</taxon>
        <taxon>Mollusca</taxon>
        <taxon>Gastropoda</taxon>
        <taxon>Heterobranchia</taxon>
        <taxon>Euthyneura</taxon>
        <taxon>Tectipleura</taxon>
        <taxon>Aplysiida</taxon>
        <taxon>Aplysioidea</taxon>
        <taxon>Aplysiidae</taxon>
        <taxon>Aplysia</taxon>
    </lineage>
</organism>
<comment type="similarity">
    <text evidence="2">Belongs to the glycosyltransferase 31 family.</text>
</comment>
<feature type="region of interest" description="Disordered" evidence="10">
    <location>
        <begin position="113"/>
        <end position="139"/>
    </location>
</feature>
<dbReference type="Pfam" id="PF01762">
    <property type="entry name" value="Galactosyl_T"/>
    <property type="match status" value="1"/>
</dbReference>
<keyword evidence="7" id="KW-1133">Transmembrane helix</keyword>
<evidence type="ECO:0000256" key="3">
    <source>
        <dbReference type="ARBA" id="ARBA00022676"/>
    </source>
</evidence>
<feature type="region of interest" description="Disordered" evidence="10">
    <location>
        <begin position="468"/>
        <end position="489"/>
    </location>
</feature>
<evidence type="ECO:0000256" key="9">
    <source>
        <dbReference type="ARBA" id="ARBA00023136"/>
    </source>
</evidence>
<keyword evidence="11" id="KW-1185">Reference proteome</keyword>
<feature type="region of interest" description="Disordered" evidence="10">
    <location>
        <begin position="512"/>
        <end position="539"/>
    </location>
</feature>
<evidence type="ECO:0000256" key="5">
    <source>
        <dbReference type="ARBA" id="ARBA00022692"/>
    </source>
</evidence>
<evidence type="ECO:0000256" key="4">
    <source>
        <dbReference type="ARBA" id="ARBA00022679"/>
    </source>
</evidence>
<evidence type="ECO:0000256" key="10">
    <source>
        <dbReference type="SAM" id="MobiDB-lite"/>
    </source>
</evidence>
<proteinExistence type="inferred from homology"/>
<protein>
    <submittedName>
        <fullName evidence="12">Lactosylceramide 1,3-N-acetyl-beta-D-glucosaminyltransferase B-like</fullName>
    </submittedName>
</protein>
<comment type="subcellular location">
    <subcellularLocation>
        <location evidence="1">Golgi apparatus membrane</location>
        <topology evidence="1">Single-pass type II membrane protein</topology>
    </subcellularLocation>
</comment>
<evidence type="ECO:0000313" key="12">
    <source>
        <dbReference type="RefSeq" id="XP_012934700.2"/>
    </source>
</evidence>
<evidence type="ECO:0000256" key="2">
    <source>
        <dbReference type="ARBA" id="ARBA00008661"/>
    </source>
</evidence>
<gene>
    <name evidence="12" type="primary">LOC106011044</name>
</gene>